<keyword evidence="3" id="KW-1185">Reference proteome</keyword>
<accession>A0A371CU25</accession>
<feature type="region of interest" description="Disordered" evidence="1">
    <location>
        <begin position="60"/>
        <end position="94"/>
    </location>
</feature>
<evidence type="ECO:0000256" key="1">
    <source>
        <dbReference type="SAM" id="MobiDB-lite"/>
    </source>
</evidence>
<dbReference type="AlphaFoldDB" id="A0A371CU25"/>
<sequence length="165" mass="18149">MSCTYLYTSTPSLARSSTAQDVCNTDTGKRRACTERVQSKVQIFNTMAYSGGGGAVVSAATSSKQRKSGEGEGEGRIWGMDNEPRLSTRQPTHLRSVRHTYTTRRADVMRASKRMRSKPALRLAWTSRTRAALALRRVSRGLEYTAADVFASTRSLAPRLCPPGE</sequence>
<organism evidence="2 3">
    <name type="scientific">Lentinus brumalis</name>
    <dbReference type="NCBI Taxonomy" id="2498619"/>
    <lineage>
        <taxon>Eukaryota</taxon>
        <taxon>Fungi</taxon>
        <taxon>Dikarya</taxon>
        <taxon>Basidiomycota</taxon>
        <taxon>Agaricomycotina</taxon>
        <taxon>Agaricomycetes</taxon>
        <taxon>Polyporales</taxon>
        <taxon>Polyporaceae</taxon>
        <taxon>Lentinus</taxon>
    </lineage>
</organism>
<gene>
    <name evidence="2" type="ORF">OH76DRAFT_1409861</name>
</gene>
<name>A0A371CU25_9APHY</name>
<evidence type="ECO:0000313" key="2">
    <source>
        <dbReference type="EMBL" id="RDX43756.1"/>
    </source>
</evidence>
<proteinExistence type="predicted"/>
<dbReference type="Proteomes" id="UP000256964">
    <property type="component" value="Unassembled WGS sequence"/>
</dbReference>
<dbReference type="EMBL" id="KZ857460">
    <property type="protein sequence ID" value="RDX43756.1"/>
    <property type="molecule type" value="Genomic_DNA"/>
</dbReference>
<protein>
    <submittedName>
        <fullName evidence="2">Uncharacterized protein</fullName>
    </submittedName>
</protein>
<reference evidence="2 3" key="1">
    <citation type="journal article" date="2018" name="Biotechnol. Biofuels">
        <title>Integrative visual omics of the white-rot fungus Polyporus brumalis exposes the biotechnological potential of its oxidative enzymes for delignifying raw plant biomass.</title>
        <authorList>
            <person name="Miyauchi S."/>
            <person name="Rancon A."/>
            <person name="Drula E."/>
            <person name="Hage H."/>
            <person name="Chaduli D."/>
            <person name="Favel A."/>
            <person name="Grisel S."/>
            <person name="Henrissat B."/>
            <person name="Herpoel-Gimbert I."/>
            <person name="Ruiz-Duenas F.J."/>
            <person name="Chevret D."/>
            <person name="Hainaut M."/>
            <person name="Lin J."/>
            <person name="Wang M."/>
            <person name="Pangilinan J."/>
            <person name="Lipzen A."/>
            <person name="Lesage-Meessen L."/>
            <person name="Navarro D."/>
            <person name="Riley R."/>
            <person name="Grigoriev I.V."/>
            <person name="Zhou S."/>
            <person name="Raouche S."/>
            <person name="Rosso M.N."/>
        </authorList>
    </citation>
    <scope>NUCLEOTIDE SEQUENCE [LARGE SCALE GENOMIC DNA]</scope>
    <source>
        <strain evidence="2 3">BRFM 1820</strain>
    </source>
</reference>
<evidence type="ECO:0000313" key="3">
    <source>
        <dbReference type="Proteomes" id="UP000256964"/>
    </source>
</evidence>